<accession>A0A8J5W3T1</accession>
<evidence type="ECO:0000256" key="1">
    <source>
        <dbReference type="SAM" id="MobiDB-lite"/>
    </source>
</evidence>
<evidence type="ECO:0000313" key="2">
    <source>
        <dbReference type="EMBL" id="KAG8076758.1"/>
    </source>
</evidence>
<feature type="region of interest" description="Disordered" evidence="1">
    <location>
        <begin position="1"/>
        <end position="25"/>
    </location>
</feature>
<evidence type="ECO:0000313" key="3">
    <source>
        <dbReference type="Proteomes" id="UP000729402"/>
    </source>
</evidence>
<comment type="caution">
    <text evidence="2">The sequence shown here is derived from an EMBL/GenBank/DDBJ whole genome shotgun (WGS) entry which is preliminary data.</text>
</comment>
<dbReference type="AlphaFoldDB" id="A0A8J5W3T1"/>
<reference evidence="2" key="1">
    <citation type="journal article" date="2021" name="bioRxiv">
        <title>Whole Genome Assembly and Annotation of Northern Wild Rice, Zizania palustris L., Supports a Whole Genome Duplication in the Zizania Genus.</title>
        <authorList>
            <person name="Haas M."/>
            <person name="Kono T."/>
            <person name="Macchietto M."/>
            <person name="Millas R."/>
            <person name="McGilp L."/>
            <person name="Shao M."/>
            <person name="Duquette J."/>
            <person name="Hirsch C.N."/>
            <person name="Kimball J."/>
        </authorList>
    </citation>
    <scope>NUCLEOTIDE SEQUENCE</scope>
    <source>
        <tissue evidence="2">Fresh leaf tissue</tissue>
    </source>
</reference>
<reference evidence="2" key="2">
    <citation type="submission" date="2021-02" db="EMBL/GenBank/DDBJ databases">
        <authorList>
            <person name="Kimball J.A."/>
            <person name="Haas M.W."/>
            <person name="Macchietto M."/>
            <person name="Kono T."/>
            <person name="Duquette J."/>
            <person name="Shao M."/>
        </authorList>
    </citation>
    <scope>NUCLEOTIDE SEQUENCE</scope>
    <source>
        <tissue evidence="2">Fresh leaf tissue</tissue>
    </source>
</reference>
<sequence length="126" mass="12910">MPMEVAIGNWPDPASVPSPPAALRPALLPPAATAKSRPLVTTVAGSGCVHASHHRSEPSSSSHRTTGLCFWPPAASALLRRAAQALPSTAVNRPGPRLTAKALRPPSSPPGGKSRRQAGAQHLISA</sequence>
<keyword evidence="3" id="KW-1185">Reference proteome</keyword>
<dbReference type="EMBL" id="JAAALK010000283">
    <property type="protein sequence ID" value="KAG8076758.1"/>
    <property type="molecule type" value="Genomic_DNA"/>
</dbReference>
<protein>
    <submittedName>
        <fullName evidence="2">Uncharacterized protein</fullName>
    </submittedName>
</protein>
<name>A0A8J5W3T1_ZIZPA</name>
<proteinExistence type="predicted"/>
<dbReference type="Proteomes" id="UP000729402">
    <property type="component" value="Unassembled WGS sequence"/>
</dbReference>
<feature type="region of interest" description="Disordered" evidence="1">
    <location>
        <begin position="86"/>
        <end position="126"/>
    </location>
</feature>
<gene>
    <name evidence="2" type="ORF">GUJ93_ZPchr0006g43381</name>
</gene>
<organism evidence="2 3">
    <name type="scientific">Zizania palustris</name>
    <name type="common">Northern wild rice</name>
    <dbReference type="NCBI Taxonomy" id="103762"/>
    <lineage>
        <taxon>Eukaryota</taxon>
        <taxon>Viridiplantae</taxon>
        <taxon>Streptophyta</taxon>
        <taxon>Embryophyta</taxon>
        <taxon>Tracheophyta</taxon>
        <taxon>Spermatophyta</taxon>
        <taxon>Magnoliopsida</taxon>
        <taxon>Liliopsida</taxon>
        <taxon>Poales</taxon>
        <taxon>Poaceae</taxon>
        <taxon>BOP clade</taxon>
        <taxon>Oryzoideae</taxon>
        <taxon>Oryzeae</taxon>
        <taxon>Zizaniinae</taxon>
        <taxon>Zizania</taxon>
    </lineage>
</organism>